<feature type="region of interest" description="Disordered" evidence="3">
    <location>
        <begin position="692"/>
        <end position="768"/>
    </location>
</feature>
<dbReference type="Gene3D" id="1.10.840.10">
    <property type="entry name" value="Ras guanine-nucleotide exchange factors catalytic domain"/>
    <property type="match status" value="1"/>
</dbReference>
<reference evidence="6" key="1">
    <citation type="journal article" date="2021" name="New Phytol.">
        <title>Evolutionary innovations through gain and loss of genes in the ectomycorrhizal Boletales.</title>
        <authorList>
            <person name="Wu G."/>
            <person name="Miyauchi S."/>
            <person name="Morin E."/>
            <person name="Kuo A."/>
            <person name="Drula E."/>
            <person name="Varga T."/>
            <person name="Kohler A."/>
            <person name="Feng B."/>
            <person name="Cao Y."/>
            <person name="Lipzen A."/>
            <person name="Daum C."/>
            <person name="Hundley H."/>
            <person name="Pangilinan J."/>
            <person name="Johnson J."/>
            <person name="Barry K."/>
            <person name="LaButti K."/>
            <person name="Ng V."/>
            <person name="Ahrendt S."/>
            <person name="Min B."/>
            <person name="Choi I.G."/>
            <person name="Park H."/>
            <person name="Plett J.M."/>
            <person name="Magnuson J."/>
            <person name="Spatafora J.W."/>
            <person name="Nagy L.G."/>
            <person name="Henrissat B."/>
            <person name="Grigoriev I.V."/>
            <person name="Yang Z.L."/>
            <person name="Xu J."/>
            <person name="Martin F.M."/>
        </authorList>
    </citation>
    <scope>NUCLEOTIDE SEQUENCE</scope>
    <source>
        <strain evidence="6">KKN 215</strain>
    </source>
</reference>
<name>A0A8K0XQT4_9AGAR</name>
<dbReference type="InterPro" id="IPR001895">
    <property type="entry name" value="RASGEF_cat_dom"/>
</dbReference>
<dbReference type="CDD" id="cd06224">
    <property type="entry name" value="REM"/>
    <property type="match status" value="1"/>
</dbReference>
<feature type="compositionally biased region" description="Polar residues" evidence="3">
    <location>
        <begin position="718"/>
        <end position="727"/>
    </location>
</feature>
<dbReference type="PROSITE" id="PS50212">
    <property type="entry name" value="RASGEF_NTER"/>
    <property type="match status" value="1"/>
</dbReference>
<accession>A0A8K0XQT4</accession>
<evidence type="ECO:0000313" key="6">
    <source>
        <dbReference type="EMBL" id="KAH8100994.1"/>
    </source>
</evidence>
<dbReference type="Gene3D" id="1.20.870.10">
    <property type="entry name" value="Son of sevenless (SoS) protein Chain: S domain 1"/>
    <property type="match status" value="1"/>
</dbReference>
<dbReference type="GO" id="GO:0005886">
    <property type="term" value="C:plasma membrane"/>
    <property type="evidence" value="ECO:0007669"/>
    <property type="project" value="TreeGrafter"/>
</dbReference>
<evidence type="ECO:0000256" key="1">
    <source>
        <dbReference type="ARBA" id="ARBA00022658"/>
    </source>
</evidence>
<dbReference type="Pfam" id="PF00618">
    <property type="entry name" value="RasGEF_N"/>
    <property type="match status" value="1"/>
</dbReference>
<dbReference type="Pfam" id="PF00617">
    <property type="entry name" value="RasGEF"/>
    <property type="match status" value="1"/>
</dbReference>
<evidence type="ECO:0000256" key="2">
    <source>
        <dbReference type="PROSITE-ProRule" id="PRU00168"/>
    </source>
</evidence>
<dbReference type="InterPro" id="IPR008937">
    <property type="entry name" value="Ras-like_GEF"/>
</dbReference>
<evidence type="ECO:0000259" key="5">
    <source>
        <dbReference type="PROSITE" id="PS50212"/>
    </source>
</evidence>
<evidence type="ECO:0000256" key="3">
    <source>
        <dbReference type="SAM" id="MobiDB-lite"/>
    </source>
</evidence>
<evidence type="ECO:0000313" key="7">
    <source>
        <dbReference type="Proteomes" id="UP000813824"/>
    </source>
</evidence>
<dbReference type="PROSITE" id="PS50009">
    <property type="entry name" value="RASGEF_CAT"/>
    <property type="match status" value="1"/>
</dbReference>
<feature type="domain" description="Ras-GEF" evidence="4">
    <location>
        <begin position="975"/>
        <end position="1212"/>
    </location>
</feature>
<dbReference type="InterPro" id="IPR000651">
    <property type="entry name" value="Ras-like_Gua-exchang_fac_N"/>
</dbReference>
<dbReference type="PANTHER" id="PTHR23113:SF368">
    <property type="entry name" value="CELL DIVISION CONTROL PROTEIN 25"/>
    <property type="match status" value="1"/>
</dbReference>
<comment type="caution">
    <text evidence="6">The sequence shown here is derived from an EMBL/GenBank/DDBJ whole genome shotgun (WGS) entry which is preliminary data.</text>
</comment>
<dbReference type="AlphaFoldDB" id="A0A8K0XQT4"/>
<feature type="compositionally biased region" description="Polar residues" evidence="3">
    <location>
        <begin position="734"/>
        <end position="749"/>
    </location>
</feature>
<dbReference type="InterPro" id="IPR023578">
    <property type="entry name" value="Ras_GEF_dom_sf"/>
</dbReference>
<protein>
    <submittedName>
        <fullName evidence="6">Ras guanine nucleotide exchange factor domain-containing protein</fullName>
    </submittedName>
</protein>
<dbReference type="PANTHER" id="PTHR23113">
    <property type="entry name" value="GUANINE NUCLEOTIDE EXCHANGE FACTOR"/>
    <property type="match status" value="1"/>
</dbReference>
<dbReference type="OrthoDB" id="546434at2759"/>
<feature type="region of interest" description="Disordered" evidence="3">
    <location>
        <begin position="208"/>
        <end position="276"/>
    </location>
</feature>
<organism evidence="6 7">
    <name type="scientific">Cristinia sonorae</name>
    <dbReference type="NCBI Taxonomy" id="1940300"/>
    <lineage>
        <taxon>Eukaryota</taxon>
        <taxon>Fungi</taxon>
        <taxon>Dikarya</taxon>
        <taxon>Basidiomycota</taxon>
        <taxon>Agaricomycotina</taxon>
        <taxon>Agaricomycetes</taxon>
        <taxon>Agaricomycetidae</taxon>
        <taxon>Agaricales</taxon>
        <taxon>Pleurotineae</taxon>
        <taxon>Stephanosporaceae</taxon>
        <taxon>Cristinia</taxon>
    </lineage>
</organism>
<dbReference type="GO" id="GO:0007265">
    <property type="term" value="P:Ras protein signal transduction"/>
    <property type="evidence" value="ECO:0007669"/>
    <property type="project" value="TreeGrafter"/>
</dbReference>
<feature type="domain" description="N-terminal Ras-GEF" evidence="5">
    <location>
        <begin position="811"/>
        <end position="941"/>
    </location>
</feature>
<dbReference type="SMART" id="SM00147">
    <property type="entry name" value="RasGEF"/>
    <property type="match status" value="1"/>
</dbReference>
<feature type="compositionally biased region" description="Low complexity" evidence="3">
    <location>
        <begin position="168"/>
        <end position="178"/>
    </location>
</feature>
<dbReference type="EMBL" id="JAEVFJ010000014">
    <property type="protein sequence ID" value="KAH8100994.1"/>
    <property type="molecule type" value="Genomic_DNA"/>
</dbReference>
<dbReference type="GO" id="GO:0005085">
    <property type="term" value="F:guanyl-nucleotide exchange factor activity"/>
    <property type="evidence" value="ECO:0007669"/>
    <property type="project" value="UniProtKB-KW"/>
</dbReference>
<feature type="compositionally biased region" description="Pro residues" evidence="3">
    <location>
        <begin position="154"/>
        <end position="167"/>
    </location>
</feature>
<dbReference type="InterPro" id="IPR036964">
    <property type="entry name" value="RASGEF_cat_dom_sf"/>
</dbReference>
<dbReference type="Proteomes" id="UP000813824">
    <property type="component" value="Unassembled WGS sequence"/>
</dbReference>
<feature type="region of interest" description="Disordered" evidence="3">
    <location>
        <begin position="147"/>
        <end position="178"/>
    </location>
</feature>
<dbReference type="SUPFAM" id="SSF48366">
    <property type="entry name" value="Ras GEF"/>
    <property type="match status" value="1"/>
</dbReference>
<keyword evidence="1 2" id="KW-0344">Guanine-nucleotide releasing factor</keyword>
<dbReference type="CDD" id="cd00155">
    <property type="entry name" value="RasGEF"/>
    <property type="match status" value="1"/>
</dbReference>
<proteinExistence type="predicted"/>
<dbReference type="SMART" id="SM00229">
    <property type="entry name" value="RasGEFN"/>
    <property type="match status" value="1"/>
</dbReference>
<feature type="compositionally biased region" description="Low complexity" evidence="3">
    <location>
        <begin position="696"/>
        <end position="717"/>
    </location>
</feature>
<evidence type="ECO:0000259" key="4">
    <source>
        <dbReference type="PROSITE" id="PS50009"/>
    </source>
</evidence>
<sequence>MMQNNFTWVEQGPSVLDNCLDGDTVYPSQSQRLNGHVAGGNGGTSSQVAEGRNEQIEIYHFSSSIRERLAHLALPQTGEEALDDQASLYASPLSPIVLEASEGIVRAISSLPESAQYGRQSPELWRSSSDHSPHHFVSPLVRPRQMSWDYPDGEAPPPYTPVQPPSLSPATPSLSSGSLSAIDSPFSQYLASPISSPPIRYRSLSSAGMLHDASPNPDPTRQYHRKRSASSSSMAKEHFSVSRLQSRPSRQLPAPPSQSIASPTKEMDAETFTQGSISVPQQETPIALFGRVRKAIAVLAEYVRSVGPMGQLWYGRVIERVSAIVESIKVLLYITAMPVDDCWYDTLPDRVRRSCTPRYVSGKVRSAYWKVIATLSSVVTATIALQHDPALSVADSRLEVALPDLEAAVRSFVREVQQAQQEVHRSGSGLRSPIKPLRGNFLSSNPDVSTPGAGSGGSWKGLGYVQQPDQQLRNLDAGVLSELNVLVGPIERKLLGLVASSSSSQSKLDRLQSEGQLLAGQLSELLQFLGRLDVTRHDYVGPLSEDADERARLIRSLEAAVQALYDDSATLLTTTMLGSLESLASSSSNSDPLGALVTAIMANLSLVISTLRTLVAISGDKPENPSLAIPEAAASPRRISNIFEGDGTLPTDPETSVDLPGDSLLGDIVDMELALFMRPIVNVNNRRHVTTGTAPLLHTPSLSSSSSLALSGSERSSTPNSLRPTTPSRRHLHSPSTTTVDSAASWTANSIDSGSGGDISGSPSKSPQRATKLFQILGRDAPRHYIDSMNTDLKPWFLRPTYVQSEIRIEPNGEVTAGTRTALVERLTAHDHGDPMFNKDFLMTFKSFMTVNELVDMLIERYWIEPPDGMNDSETREWRSMKQHVVRTRVLNTLKSMITDDDILESSDMYILPVIKKFITAPEVLETRAAKQILPLVERLQRGSKAKIKTQYLAVIAPPTPILPKTRELKVMDIDPLELARQLTLMESSMYKKIRPSECLQRVREPNSDKSKDSIAAVIRLNTRLVNWVVETILSKSDAKKRGQTIKHFVQVADRCRDFQNYSSMFAIVSALNKPEIRRLSRSWEQVSQRTLALFSACEALLDPAKKFSNYWTTLEKITPPCIPFFGRYLSTLTFINDGAKDNLSKGQMINFRKRQKAAGVIRDIKKWQSRPYNFQSVAVILAFLEEALNKYVDGNDYGDQWWKLSLEREPRERNYDAERLNRLLHQSGL</sequence>
<gene>
    <name evidence="6" type="ORF">BXZ70DRAFT_937009</name>
</gene>
<keyword evidence="7" id="KW-1185">Reference proteome</keyword>